<dbReference type="PIRSF" id="PIRSF000722">
    <property type="entry name" value="Acetate_prop_kin"/>
    <property type="match status" value="1"/>
</dbReference>
<evidence type="ECO:0000256" key="2">
    <source>
        <dbReference type="ARBA" id="ARBA00022679"/>
    </source>
</evidence>
<dbReference type="EMBL" id="MHPJ01000004">
    <property type="protein sequence ID" value="OGZ79441.1"/>
    <property type="molecule type" value="Genomic_DNA"/>
</dbReference>
<comment type="caution">
    <text evidence="6">Lacks conserved residue(s) required for the propagation of feature annotation.</text>
</comment>
<dbReference type="STRING" id="1802223.A2358_00445"/>
<dbReference type="HAMAP" id="MF_00020">
    <property type="entry name" value="Acetate_kinase"/>
    <property type="match status" value="1"/>
</dbReference>
<dbReference type="UniPathway" id="UPA00340">
    <property type="reaction ID" value="UER00458"/>
</dbReference>
<keyword evidence="6" id="KW-0963">Cytoplasm</keyword>
<keyword evidence="6" id="KW-0460">Magnesium</keyword>
<keyword evidence="6" id="KW-0479">Metal-binding</keyword>
<comment type="catalytic activity">
    <reaction evidence="6">
        <text>acetate + ATP = acetyl phosphate + ADP</text>
        <dbReference type="Rhea" id="RHEA:11352"/>
        <dbReference type="ChEBI" id="CHEBI:22191"/>
        <dbReference type="ChEBI" id="CHEBI:30089"/>
        <dbReference type="ChEBI" id="CHEBI:30616"/>
        <dbReference type="ChEBI" id="CHEBI:456216"/>
        <dbReference type="EC" id="2.7.2.1"/>
    </reaction>
</comment>
<feature type="binding site" evidence="6">
    <location>
        <position position="7"/>
    </location>
    <ligand>
        <name>Mg(2+)</name>
        <dbReference type="ChEBI" id="CHEBI:18420"/>
    </ligand>
</feature>
<dbReference type="GO" id="GO:0005737">
    <property type="term" value="C:cytoplasm"/>
    <property type="evidence" value="ECO:0007669"/>
    <property type="project" value="UniProtKB-SubCell"/>
</dbReference>
<evidence type="ECO:0000313" key="8">
    <source>
        <dbReference type="EMBL" id="OGZ79441.1"/>
    </source>
</evidence>
<feature type="binding site" evidence="6">
    <location>
        <position position="60"/>
    </location>
    <ligand>
        <name>substrate</name>
    </ligand>
</feature>
<comment type="cofactor">
    <cofactor evidence="6">
        <name>Mg(2+)</name>
        <dbReference type="ChEBI" id="CHEBI:18420"/>
    </cofactor>
    <cofactor evidence="6">
        <name>Mn(2+)</name>
        <dbReference type="ChEBI" id="CHEBI:29035"/>
    </cofactor>
    <text evidence="6">Mg(2+). Can also accept Mn(2+).</text>
</comment>
<dbReference type="AlphaFoldDB" id="A0A1G2IYM3"/>
<evidence type="ECO:0000256" key="7">
    <source>
        <dbReference type="RuleBase" id="RU003835"/>
    </source>
</evidence>
<dbReference type="GO" id="GO:0005524">
    <property type="term" value="F:ATP binding"/>
    <property type="evidence" value="ECO:0007669"/>
    <property type="project" value="UniProtKB-KW"/>
</dbReference>
<dbReference type="EC" id="2.7.2.1" evidence="6"/>
<dbReference type="GO" id="GO:0006085">
    <property type="term" value="P:acetyl-CoA biosynthetic process"/>
    <property type="evidence" value="ECO:0007669"/>
    <property type="project" value="UniProtKB-UniRule"/>
</dbReference>
<comment type="subcellular location">
    <subcellularLocation>
        <location evidence="6">Cytoplasm</location>
    </subcellularLocation>
</comment>
<dbReference type="InterPro" id="IPR043129">
    <property type="entry name" value="ATPase_NBD"/>
</dbReference>
<keyword evidence="2 6" id="KW-0808">Transferase</keyword>
<dbReference type="Proteomes" id="UP000178650">
    <property type="component" value="Unassembled WGS sequence"/>
</dbReference>
<comment type="similarity">
    <text evidence="1 6 7">Belongs to the acetokinase family.</text>
</comment>
<dbReference type="InterPro" id="IPR023865">
    <property type="entry name" value="Aliphatic_acid_kinase_CS"/>
</dbReference>
<dbReference type="SUPFAM" id="SSF53067">
    <property type="entry name" value="Actin-like ATPase domain"/>
    <property type="match status" value="2"/>
</dbReference>
<reference evidence="8 9" key="1">
    <citation type="journal article" date="2016" name="Nat. Commun.">
        <title>Thousands of microbial genomes shed light on interconnected biogeochemical processes in an aquifer system.</title>
        <authorList>
            <person name="Anantharaman K."/>
            <person name="Brown C.T."/>
            <person name="Hug L.A."/>
            <person name="Sharon I."/>
            <person name="Castelle C.J."/>
            <person name="Probst A.J."/>
            <person name="Thomas B.C."/>
            <person name="Singh A."/>
            <person name="Wilkins M.J."/>
            <person name="Karaoz U."/>
            <person name="Brodie E.L."/>
            <person name="Williams K.H."/>
            <person name="Hubbard S.S."/>
            <person name="Banfield J.F."/>
        </authorList>
    </citation>
    <scope>NUCLEOTIDE SEQUENCE [LARGE SCALE GENOMIC DNA]</scope>
</reference>
<dbReference type="Gene3D" id="3.30.420.40">
    <property type="match status" value="2"/>
</dbReference>
<keyword evidence="5 6" id="KW-0067">ATP-binding</keyword>
<comment type="subunit">
    <text evidence="6">Homodimer.</text>
</comment>
<dbReference type="InterPro" id="IPR000890">
    <property type="entry name" value="Aliphatic_acid_kin_short-chain"/>
</dbReference>
<dbReference type="GO" id="GO:0000287">
    <property type="term" value="F:magnesium ion binding"/>
    <property type="evidence" value="ECO:0007669"/>
    <property type="project" value="UniProtKB-UniRule"/>
</dbReference>
<dbReference type="PRINTS" id="PR00471">
    <property type="entry name" value="ACETATEKNASE"/>
</dbReference>
<organism evidence="8 9">
    <name type="scientific">Candidatus Staskawiczbacteria bacterium RIFOXYB1_FULL_37_44</name>
    <dbReference type="NCBI Taxonomy" id="1802223"/>
    <lineage>
        <taxon>Bacteria</taxon>
        <taxon>Candidatus Staskawicziibacteriota</taxon>
    </lineage>
</organism>
<feature type="binding site" evidence="6">
    <location>
        <position position="14"/>
    </location>
    <ligand>
        <name>ATP</name>
        <dbReference type="ChEBI" id="CHEBI:30616"/>
    </ligand>
</feature>
<evidence type="ECO:0000256" key="5">
    <source>
        <dbReference type="ARBA" id="ARBA00022840"/>
    </source>
</evidence>
<sequence>MMILVLNCGSQSIKWKVFDKKLRVTKEGKREVLNSENFENILEEEINNLKSLEINLIGHRVVHGKDLFYEPTKITEENLKQLEELNYLAPLHNPFNVLGIKVCQKNFPGVLQIAVFDTEFFKNLTEIAYTYALPEKVSRICLPADRQGFRKYGFHGISHEYAASAAAKAMADKKKARKIITIHLGGGSSIAAIKNGKAVDTSMGFSPLSGTVMMTRPGDVDDEIIFKMVEKFGLEKTNEILNNNSGVKGICGESEMLEVLRIISNKRTENPEQQRRTELALDVFVYSIQKFIGSYFAILGGCDVLVFTGAIGSGSAKIRNMICKNLDILKKTKILAIKPDEELAIANKIIDLKN</sequence>
<evidence type="ECO:0000256" key="1">
    <source>
        <dbReference type="ARBA" id="ARBA00008748"/>
    </source>
</evidence>
<keyword evidence="3 6" id="KW-0547">Nucleotide-binding</keyword>
<comment type="pathway">
    <text evidence="6">Metabolic intermediate biosynthesis; acetyl-CoA biosynthesis; acetyl-CoA from acetate: step 1/2.</text>
</comment>
<dbReference type="Pfam" id="PF00871">
    <property type="entry name" value="Acetate_kinase"/>
    <property type="match status" value="1"/>
</dbReference>
<dbReference type="GO" id="GO:0006083">
    <property type="term" value="P:acetate metabolic process"/>
    <property type="evidence" value="ECO:0007669"/>
    <property type="project" value="TreeGrafter"/>
</dbReference>
<comment type="function">
    <text evidence="6">Catalyzes the formation of acetyl phosphate from acetate and ATP. Can also catalyze the reverse reaction.</text>
</comment>
<evidence type="ECO:0000256" key="3">
    <source>
        <dbReference type="ARBA" id="ARBA00022741"/>
    </source>
</evidence>
<comment type="caution">
    <text evidence="8">The sequence shown here is derived from an EMBL/GenBank/DDBJ whole genome shotgun (WGS) entry which is preliminary data.</text>
</comment>
<dbReference type="PROSITE" id="PS01076">
    <property type="entry name" value="ACETATE_KINASE_2"/>
    <property type="match status" value="1"/>
</dbReference>
<keyword evidence="4 6" id="KW-0418">Kinase</keyword>
<name>A0A1G2IYM3_9BACT</name>
<protein>
    <recommendedName>
        <fullName evidence="6">Acetate kinase</fullName>
        <ecNumber evidence="6">2.7.2.1</ecNumber>
    </recommendedName>
    <alternativeName>
        <fullName evidence="6">Acetokinase</fullName>
    </alternativeName>
</protein>
<dbReference type="InterPro" id="IPR004372">
    <property type="entry name" value="Ac/propionate_kinase"/>
</dbReference>
<feature type="site" description="Transition state stabilizer" evidence="6">
    <location>
        <position position="155"/>
    </location>
</feature>
<dbReference type="PANTHER" id="PTHR21060">
    <property type="entry name" value="ACETATE KINASE"/>
    <property type="match status" value="1"/>
</dbReference>
<dbReference type="PANTHER" id="PTHR21060:SF15">
    <property type="entry name" value="ACETATE KINASE-RELATED"/>
    <property type="match status" value="1"/>
</dbReference>
<evidence type="ECO:0000256" key="4">
    <source>
        <dbReference type="ARBA" id="ARBA00022777"/>
    </source>
</evidence>
<accession>A0A1G2IYM3</accession>
<evidence type="ECO:0000256" key="6">
    <source>
        <dbReference type="HAMAP-Rule" id="MF_00020"/>
    </source>
</evidence>
<dbReference type="GO" id="GO:0008776">
    <property type="term" value="F:acetate kinase activity"/>
    <property type="evidence" value="ECO:0007669"/>
    <property type="project" value="UniProtKB-UniRule"/>
</dbReference>
<feature type="site" description="Transition state stabilizer" evidence="6">
    <location>
        <position position="216"/>
    </location>
</feature>
<evidence type="ECO:0000313" key="9">
    <source>
        <dbReference type="Proteomes" id="UP000178650"/>
    </source>
</evidence>
<feature type="binding site" evidence="6">
    <location>
        <begin position="183"/>
        <end position="187"/>
    </location>
    <ligand>
        <name>ATP</name>
        <dbReference type="ChEBI" id="CHEBI:30616"/>
    </ligand>
</feature>
<feature type="active site" description="Proton donor/acceptor" evidence="6">
    <location>
        <position position="117"/>
    </location>
</feature>
<gene>
    <name evidence="6" type="primary">ackA</name>
    <name evidence="8" type="ORF">A2358_00445</name>
</gene>
<proteinExistence type="inferred from homology"/>